<evidence type="ECO:0008006" key="3">
    <source>
        <dbReference type="Google" id="ProtNLM"/>
    </source>
</evidence>
<gene>
    <name evidence="1" type="ORF">CBF29_11255</name>
</gene>
<accession>A0A430ANT5</accession>
<sequence>MKKFFPLLLLIMLITACGNKSQKKVEVEGTSTIQMTGELEKSSSSERQSETIYSEKNEEEITIDLGLYDQIIDKYALFEQELHNQDSQLNGMAFLVIQDFYTGLYATTHDIDSDQTPELLISLGTKQGSFTLLDIYTISTENSLIHLTSADNELSSIGERMTLDPLEDGKLLYTGSSSATEILYRLFEFNKEKTDLSLIIESPNRDGLGSISEPIDLTQLNWQLIVEG</sequence>
<dbReference type="PROSITE" id="PS51257">
    <property type="entry name" value="PROKAR_LIPOPROTEIN"/>
    <property type="match status" value="1"/>
</dbReference>
<name>A0A430ANT5_9ENTE</name>
<organism evidence="1 2">
    <name type="scientific">Vagococcus elongatus</name>
    <dbReference type="NCBI Taxonomy" id="180344"/>
    <lineage>
        <taxon>Bacteria</taxon>
        <taxon>Bacillati</taxon>
        <taxon>Bacillota</taxon>
        <taxon>Bacilli</taxon>
        <taxon>Lactobacillales</taxon>
        <taxon>Enterococcaceae</taxon>
        <taxon>Vagococcus</taxon>
    </lineage>
</organism>
<proteinExistence type="predicted"/>
<dbReference type="AlphaFoldDB" id="A0A430ANT5"/>
<reference evidence="1 2" key="1">
    <citation type="submission" date="2017-05" db="EMBL/GenBank/DDBJ databases">
        <title>Vagococcus spp. assemblies.</title>
        <authorList>
            <person name="Gulvik C.A."/>
        </authorList>
    </citation>
    <scope>NUCLEOTIDE SEQUENCE [LARGE SCALE GENOMIC DNA]</scope>
    <source>
        <strain evidence="1 2">CCUG 51432</strain>
    </source>
</reference>
<evidence type="ECO:0000313" key="1">
    <source>
        <dbReference type="EMBL" id="RSU09574.1"/>
    </source>
</evidence>
<dbReference type="EMBL" id="NGKA01000020">
    <property type="protein sequence ID" value="RSU09574.1"/>
    <property type="molecule type" value="Genomic_DNA"/>
</dbReference>
<evidence type="ECO:0000313" key="2">
    <source>
        <dbReference type="Proteomes" id="UP000287605"/>
    </source>
</evidence>
<dbReference type="Proteomes" id="UP000287605">
    <property type="component" value="Unassembled WGS sequence"/>
</dbReference>
<protein>
    <recommendedName>
        <fullName evidence="3">Lipoprotein</fullName>
    </recommendedName>
</protein>
<keyword evidence="2" id="KW-1185">Reference proteome</keyword>
<dbReference type="RefSeq" id="WP_126809825.1">
    <property type="nucleotide sequence ID" value="NZ_NGKA01000020.1"/>
</dbReference>
<comment type="caution">
    <text evidence="1">The sequence shown here is derived from an EMBL/GenBank/DDBJ whole genome shotgun (WGS) entry which is preliminary data.</text>
</comment>